<dbReference type="InterPro" id="IPR036962">
    <property type="entry name" value="Glyco_hydro_3_N_sf"/>
</dbReference>
<dbReference type="GO" id="GO:0005975">
    <property type="term" value="P:carbohydrate metabolic process"/>
    <property type="evidence" value="ECO:0007669"/>
    <property type="project" value="InterPro"/>
</dbReference>
<organism evidence="6 7">
    <name type="scientific">Luteibacter rhizovicinus DSM 16549</name>
    <dbReference type="NCBI Taxonomy" id="1440763"/>
    <lineage>
        <taxon>Bacteria</taxon>
        <taxon>Pseudomonadati</taxon>
        <taxon>Pseudomonadota</taxon>
        <taxon>Gammaproteobacteria</taxon>
        <taxon>Lysobacterales</taxon>
        <taxon>Rhodanobacteraceae</taxon>
        <taxon>Luteibacter</taxon>
    </lineage>
</organism>
<gene>
    <name evidence="6" type="ORF">BJI69_07865</name>
</gene>
<dbReference type="InterPro" id="IPR017853">
    <property type="entry name" value="GH"/>
</dbReference>
<dbReference type="SUPFAM" id="SSF51445">
    <property type="entry name" value="(Trans)glycosidases"/>
    <property type="match status" value="1"/>
</dbReference>
<dbReference type="InterPro" id="IPR026891">
    <property type="entry name" value="Fn3-like"/>
</dbReference>
<dbReference type="SMART" id="SM01217">
    <property type="entry name" value="Fn3_like"/>
    <property type="match status" value="1"/>
</dbReference>
<dbReference type="KEGG" id="lrz:BJI69_07865"/>
<reference evidence="7" key="1">
    <citation type="submission" date="2016-09" db="EMBL/GenBank/DDBJ databases">
        <authorList>
            <person name="Lysoe E."/>
        </authorList>
    </citation>
    <scope>NUCLEOTIDE SEQUENCE [LARGE SCALE GENOMIC DNA]</scope>
    <source>
        <strain evidence="7">LJ96T</strain>
    </source>
</reference>
<keyword evidence="2 5" id="KW-0378">Hydrolase</keyword>
<dbReference type="PANTHER" id="PTHR42715">
    <property type="entry name" value="BETA-GLUCOSIDASE"/>
    <property type="match status" value="1"/>
</dbReference>
<keyword evidence="3" id="KW-0119">Carbohydrate metabolism</keyword>
<dbReference type="SUPFAM" id="SSF52279">
    <property type="entry name" value="Beta-D-glucan exohydrolase, C-terminal domain"/>
    <property type="match status" value="1"/>
</dbReference>
<keyword evidence="4 5" id="KW-0326">Glycosidase</keyword>
<dbReference type="EMBL" id="CP017480">
    <property type="protein sequence ID" value="APG03832.1"/>
    <property type="molecule type" value="Genomic_DNA"/>
</dbReference>
<dbReference type="InterPro" id="IPR013783">
    <property type="entry name" value="Ig-like_fold"/>
</dbReference>
<evidence type="ECO:0000256" key="5">
    <source>
        <dbReference type="RuleBase" id="RU361161"/>
    </source>
</evidence>
<dbReference type="InterPro" id="IPR050288">
    <property type="entry name" value="Cellulose_deg_GH3"/>
</dbReference>
<comment type="similarity">
    <text evidence="1 5">Belongs to the glycosyl hydrolase 3 family.</text>
</comment>
<sequence>MPDTARRTALAFAITVGLAASANAASPPAKPWMDRSLSVDRRAELVVAAMTDDEKFRLIRSDFGLASDKHGVPEGAVSGAGYVPAFPRLGLPAINETDAGLGVNKPGIDGKGAISLPAGLATAASFDTAVAHAGGRMIGGEARGKGYAVLLSGGVNLVRDPRNGRNFEYAGEDPILAGTIVGATIKGIQEQKIVATTKHFAINDLESGRNTLSSDIDPVALRESDLLAFQIAIAHGDPGSVMSSYNRVNGTFAGEHDWLLNQVLKQEWGFKGFVMSDWGGVHSGAKAALAGLDQESAGEVFDAEVYFDKPLRAAVASGEVPKARLDDMARRIMRSLFAHGVIDNPIPTRPTTPVPYDADRKIARDTLEAGAVLLRNQAGLLPLSRTGQSVVVIGAHADKGVLAGGGSSTVTDVGGDPVPGLQPTGWPGPVRYHASAPLTFMQKLGGKVSFDPGTDPAAAAKAAAAADVAVVFVTQWAAESFDVPDMSLPDGQDALVAAVAKANPKTVVVLETNGAVKMPWLDNVGAVLQAWYPGSGGGDAIARLLYGETSPSGRLPVSWPKDEAQLPRPTIQGAGLYSKAKPADNVDYNIEGADVGYRWFEKTKREPLFAFGYGLTYTSFAYSDFKVDKDAKGRPVAHVTVKNTGKTAAADVPQVYVTAPGAATRRLAGWSKVALKPGASRRVDITLEPLALARYDDAGKRWRVAPGSYAVKLGRSASDIAAEATVTVDESFPVVKAP</sequence>
<dbReference type="RefSeq" id="WP_046968407.1">
    <property type="nucleotide sequence ID" value="NZ_CP017480.1"/>
</dbReference>
<dbReference type="Proteomes" id="UP000182987">
    <property type="component" value="Chromosome"/>
</dbReference>
<evidence type="ECO:0000256" key="2">
    <source>
        <dbReference type="ARBA" id="ARBA00022801"/>
    </source>
</evidence>
<dbReference type="Pfam" id="PF14310">
    <property type="entry name" value="Fn3-like"/>
    <property type="match status" value="1"/>
</dbReference>
<dbReference type="STRING" id="1440763.BJI69_07865"/>
<dbReference type="Pfam" id="PF01915">
    <property type="entry name" value="Glyco_hydro_3_C"/>
    <property type="match status" value="1"/>
</dbReference>
<dbReference type="InterPro" id="IPR019800">
    <property type="entry name" value="Glyco_hydro_3_AS"/>
</dbReference>
<accession>A0A0G9H9D2</accession>
<evidence type="ECO:0000313" key="6">
    <source>
        <dbReference type="EMBL" id="APG03832.1"/>
    </source>
</evidence>
<dbReference type="InterPro" id="IPR002772">
    <property type="entry name" value="Glyco_hydro_3_C"/>
</dbReference>
<evidence type="ECO:0000256" key="1">
    <source>
        <dbReference type="ARBA" id="ARBA00005336"/>
    </source>
</evidence>
<dbReference type="Pfam" id="PF00933">
    <property type="entry name" value="Glyco_hydro_3"/>
    <property type="match status" value="1"/>
</dbReference>
<dbReference type="PROSITE" id="PS00775">
    <property type="entry name" value="GLYCOSYL_HYDROL_F3"/>
    <property type="match status" value="1"/>
</dbReference>
<dbReference type="PRINTS" id="PR00133">
    <property type="entry name" value="GLHYDRLASE3"/>
</dbReference>
<evidence type="ECO:0000313" key="7">
    <source>
        <dbReference type="Proteomes" id="UP000182987"/>
    </source>
</evidence>
<dbReference type="PATRIC" id="fig|1440763.5.peg.2800"/>
<protein>
    <submittedName>
        <fullName evidence="6">Glycosyl hydrolase</fullName>
    </submittedName>
</protein>
<dbReference type="Gene3D" id="3.20.20.300">
    <property type="entry name" value="Glycoside hydrolase, family 3, N-terminal domain"/>
    <property type="match status" value="1"/>
</dbReference>
<dbReference type="InterPro" id="IPR001764">
    <property type="entry name" value="Glyco_hydro_3_N"/>
</dbReference>
<keyword evidence="7" id="KW-1185">Reference proteome</keyword>
<name>A0A0G9H9D2_9GAMM</name>
<dbReference type="Gene3D" id="3.40.50.1700">
    <property type="entry name" value="Glycoside hydrolase family 3 C-terminal domain"/>
    <property type="match status" value="1"/>
</dbReference>
<dbReference type="Gene3D" id="2.60.40.10">
    <property type="entry name" value="Immunoglobulins"/>
    <property type="match status" value="1"/>
</dbReference>
<dbReference type="InterPro" id="IPR036881">
    <property type="entry name" value="Glyco_hydro_3_C_sf"/>
</dbReference>
<evidence type="ECO:0000256" key="4">
    <source>
        <dbReference type="ARBA" id="ARBA00023295"/>
    </source>
</evidence>
<proteinExistence type="inferred from homology"/>
<dbReference type="AlphaFoldDB" id="A0A0G9H9D2"/>
<dbReference type="PANTHER" id="PTHR42715:SF10">
    <property type="entry name" value="BETA-GLUCOSIDASE"/>
    <property type="match status" value="1"/>
</dbReference>
<dbReference type="GO" id="GO:0004553">
    <property type="term" value="F:hydrolase activity, hydrolyzing O-glycosyl compounds"/>
    <property type="evidence" value="ECO:0007669"/>
    <property type="project" value="InterPro"/>
</dbReference>
<evidence type="ECO:0000256" key="3">
    <source>
        <dbReference type="ARBA" id="ARBA00023277"/>
    </source>
</evidence>